<dbReference type="GO" id="GO:0003723">
    <property type="term" value="F:RNA binding"/>
    <property type="evidence" value="ECO:0007669"/>
    <property type="project" value="InterPro"/>
</dbReference>
<keyword evidence="1" id="KW-0677">Repeat</keyword>
<feature type="repeat" description="PPR" evidence="2">
    <location>
        <begin position="417"/>
        <end position="447"/>
    </location>
</feature>
<dbReference type="PANTHER" id="PTHR24015">
    <property type="entry name" value="OS07G0578800 PROTEIN-RELATED"/>
    <property type="match status" value="1"/>
</dbReference>
<evidence type="ECO:0000256" key="2">
    <source>
        <dbReference type="PROSITE-ProRule" id="PRU00708"/>
    </source>
</evidence>
<reference evidence="3" key="2">
    <citation type="submission" date="2023-05" db="EMBL/GenBank/DDBJ databases">
        <authorList>
            <person name="Schelkunov M.I."/>
        </authorList>
    </citation>
    <scope>NUCLEOTIDE SEQUENCE</scope>
    <source>
        <strain evidence="3">Hsosn_3</strain>
        <tissue evidence="3">Leaf</tissue>
    </source>
</reference>
<reference evidence="3" key="1">
    <citation type="submission" date="2023-02" db="EMBL/GenBank/DDBJ databases">
        <title>Genome of toxic invasive species Heracleum sosnowskyi carries increased number of genes despite the absence of recent whole-genome duplications.</title>
        <authorList>
            <person name="Schelkunov M."/>
            <person name="Shtratnikova V."/>
            <person name="Makarenko M."/>
            <person name="Klepikova A."/>
            <person name="Omelchenko D."/>
            <person name="Novikova G."/>
            <person name="Obukhova E."/>
            <person name="Bogdanov V."/>
            <person name="Penin A."/>
            <person name="Logacheva M."/>
        </authorList>
    </citation>
    <scope>NUCLEOTIDE SEQUENCE</scope>
    <source>
        <strain evidence="3">Hsosn_3</strain>
        <tissue evidence="3">Leaf</tissue>
    </source>
</reference>
<dbReference type="FunFam" id="1.25.40.10:FF:000090">
    <property type="entry name" value="Pentatricopeptide repeat-containing protein, chloroplastic"/>
    <property type="match status" value="1"/>
</dbReference>
<gene>
    <name evidence="3" type="ORF">POM88_030888</name>
</gene>
<dbReference type="Pfam" id="PF20431">
    <property type="entry name" value="E_motif"/>
    <property type="match status" value="1"/>
</dbReference>
<feature type="repeat" description="PPR" evidence="2">
    <location>
        <begin position="182"/>
        <end position="216"/>
    </location>
</feature>
<dbReference type="Gene3D" id="1.25.40.10">
    <property type="entry name" value="Tetratricopeptide repeat domain"/>
    <property type="match status" value="3"/>
</dbReference>
<name>A0AAD8HZC1_9APIA</name>
<feature type="repeat" description="PPR" evidence="2">
    <location>
        <begin position="81"/>
        <end position="111"/>
    </location>
</feature>
<dbReference type="EMBL" id="JAUIZM010000007">
    <property type="protein sequence ID" value="KAK1374695.1"/>
    <property type="molecule type" value="Genomic_DNA"/>
</dbReference>
<dbReference type="AlphaFoldDB" id="A0AAD8HZC1"/>
<dbReference type="InterPro" id="IPR011990">
    <property type="entry name" value="TPR-like_helical_dom_sf"/>
</dbReference>
<keyword evidence="4" id="KW-1185">Reference proteome</keyword>
<sequence>MLLRYGGNKIRGVTKQPILKTLLAYFHFDKTLILIQPIHAQIITNGLQSSFLFASKLANAYIELGFLPLAYKVFDKITHKNLYSWNTMLSGYSKENQSCDVLRIYKMMRSDIDVSDSYNLVFVIKACVELLRLRDGEAVHGLVVKLGFESDLFVVPRLINLYVEMGCLDDAEKVFDVCSEKNLVVWSCMMKGCLRFGKDFRVFDLFHRMRISGLEMDSSLLEMVVQACGSVLAGKEAKSCHGYLVKNKFPISLLTSIVDTYMKCGFYDLGVKLFEQIPEKDVVSWTAMVAGFAKLGRGEEALGLFRQMLREAVDPNAVTFSCVILACSHMGSLELGKSVHCYMLRHAIELDTVNYTSFVDMYAKCGCILLASRVFIIMPHKTVYSWTAMINGFGVHGMYSEAINLFEKMRSQNQQPNSVTFVSVLSACSHSGKVEEGWKYFKIMSREYGIVAKEEHFACMVDLLGRAGRIGEALSLIDKMPMDPGASTWGALLGACKIYKSVELAEDVAKKLLPLETDKSSVYVSLLNIYAEAGMWDKVKKLRLRFGEKGLHKSAGFSSIEVDEKLYVFTSKTRLASLFTKLESVWISVTEQMRKSGHVHDISFSLNDA</sequence>
<dbReference type="Proteomes" id="UP001237642">
    <property type="component" value="Unassembled WGS sequence"/>
</dbReference>
<dbReference type="Pfam" id="PF13041">
    <property type="entry name" value="PPR_2"/>
    <property type="match status" value="2"/>
</dbReference>
<evidence type="ECO:0000256" key="1">
    <source>
        <dbReference type="ARBA" id="ARBA00022737"/>
    </source>
</evidence>
<dbReference type="NCBIfam" id="TIGR00756">
    <property type="entry name" value="PPR"/>
    <property type="match status" value="5"/>
</dbReference>
<dbReference type="PROSITE" id="PS51375">
    <property type="entry name" value="PPR"/>
    <property type="match status" value="5"/>
</dbReference>
<dbReference type="InterPro" id="IPR002885">
    <property type="entry name" value="PPR_rpt"/>
</dbReference>
<dbReference type="InterPro" id="IPR046960">
    <property type="entry name" value="PPR_At4g14850-like_plant"/>
</dbReference>
<organism evidence="3 4">
    <name type="scientific">Heracleum sosnowskyi</name>
    <dbReference type="NCBI Taxonomy" id="360622"/>
    <lineage>
        <taxon>Eukaryota</taxon>
        <taxon>Viridiplantae</taxon>
        <taxon>Streptophyta</taxon>
        <taxon>Embryophyta</taxon>
        <taxon>Tracheophyta</taxon>
        <taxon>Spermatophyta</taxon>
        <taxon>Magnoliopsida</taxon>
        <taxon>eudicotyledons</taxon>
        <taxon>Gunneridae</taxon>
        <taxon>Pentapetalae</taxon>
        <taxon>asterids</taxon>
        <taxon>campanulids</taxon>
        <taxon>Apiales</taxon>
        <taxon>Apiaceae</taxon>
        <taxon>Apioideae</taxon>
        <taxon>apioid superclade</taxon>
        <taxon>Tordylieae</taxon>
        <taxon>Tordyliinae</taxon>
        <taxon>Heracleum</taxon>
    </lineage>
</organism>
<comment type="caution">
    <text evidence="3">The sequence shown here is derived from an EMBL/GenBank/DDBJ whole genome shotgun (WGS) entry which is preliminary data.</text>
</comment>
<evidence type="ECO:0000313" key="3">
    <source>
        <dbReference type="EMBL" id="KAK1374695.1"/>
    </source>
</evidence>
<accession>A0AAD8HZC1</accession>
<proteinExistence type="predicted"/>
<dbReference type="GO" id="GO:0009451">
    <property type="term" value="P:RNA modification"/>
    <property type="evidence" value="ECO:0007669"/>
    <property type="project" value="InterPro"/>
</dbReference>
<evidence type="ECO:0000313" key="4">
    <source>
        <dbReference type="Proteomes" id="UP001237642"/>
    </source>
</evidence>
<protein>
    <submittedName>
        <fullName evidence="3">Pentatricopeptide repeat-containing protein</fullName>
    </submittedName>
</protein>
<feature type="repeat" description="PPR" evidence="2">
    <location>
        <begin position="281"/>
        <end position="315"/>
    </location>
</feature>
<dbReference type="PANTHER" id="PTHR24015:SF1709">
    <property type="entry name" value="PENTATRICOPEPTIDE REPEAT-CONTAINING PROTEIN"/>
    <property type="match status" value="1"/>
</dbReference>
<dbReference type="InterPro" id="IPR046848">
    <property type="entry name" value="E_motif"/>
</dbReference>
<feature type="repeat" description="PPR" evidence="2">
    <location>
        <begin position="382"/>
        <end position="416"/>
    </location>
</feature>
<dbReference type="Pfam" id="PF01535">
    <property type="entry name" value="PPR"/>
    <property type="match status" value="5"/>
</dbReference>